<evidence type="ECO:0000256" key="7">
    <source>
        <dbReference type="ARBA" id="ARBA00033194"/>
    </source>
</evidence>
<dbReference type="PROSITE" id="PS00109">
    <property type="entry name" value="PROTEIN_KINASE_TYR"/>
    <property type="match status" value="1"/>
</dbReference>
<dbReference type="Pfam" id="PF00069">
    <property type="entry name" value="Pkinase"/>
    <property type="match status" value="1"/>
</dbReference>
<dbReference type="EMBL" id="JAAHCF010000369">
    <property type="protein sequence ID" value="KAK8144640.1"/>
    <property type="molecule type" value="Genomic_DNA"/>
</dbReference>
<accession>A0AAW0RRE6</accession>
<proteinExistence type="predicted"/>
<dbReference type="Proteomes" id="UP001397290">
    <property type="component" value="Unassembled WGS sequence"/>
</dbReference>
<feature type="domain" description="Protein kinase" evidence="10">
    <location>
        <begin position="49"/>
        <end position="261"/>
    </location>
</feature>
<gene>
    <name evidence="11" type="ORF">G3M48_005533</name>
</gene>
<comment type="subunit">
    <text evidence="2">Component of the EKC/KEOPS complex composed of at least BUD32, CGI121, GON7, KAE1 and PCC1; the whole complex dimerizes.</text>
</comment>
<dbReference type="InterPro" id="IPR011009">
    <property type="entry name" value="Kinase-like_dom_sf"/>
</dbReference>
<evidence type="ECO:0000256" key="3">
    <source>
        <dbReference type="ARBA" id="ARBA00012513"/>
    </source>
</evidence>
<keyword evidence="12" id="KW-1185">Reference proteome</keyword>
<evidence type="ECO:0000313" key="12">
    <source>
        <dbReference type="Proteomes" id="UP001397290"/>
    </source>
</evidence>
<comment type="function">
    <text evidence="1">Component of the EKC/KEOPS complex that is required for the formation of a threonylcarbamoyl group on adenosine at position 37 (t(6)A37) in tRNAs that read codons beginning with adenine. The complex is probably involved in the transfer of the threonylcarbamoyl moiety of threonylcarbamoyl-AMP (TC-AMP) to the N6 group of A37. BUD32 has ATPase activity in the context of the EKC/KEOPS complex and likely plays a supporting role to the catalytic subunit KAE1. The EKC/KEOPS complex also promotes both telomere uncapping and telomere elongation. The complex is required for efficient recruitment of transcriptional coactivators.</text>
</comment>
<evidence type="ECO:0000256" key="8">
    <source>
        <dbReference type="ARBA" id="ARBA00047899"/>
    </source>
</evidence>
<dbReference type="GO" id="GO:0004674">
    <property type="term" value="F:protein serine/threonine kinase activity"/>
    <property type="evidence" value="ECO:0007669"/>
    <property type="project" value="UniProtKB-EC"/>
</dbReference>
<evidence type="ECO:0000313" key="11">
    <source>
        <dbReference type="EMBL" id="KAK8144640.1"/>
    </source>
</evidence>
<evidence type="ECO:0000259" key="10">
    <source>
        <dbReference type="PROSITE" id="PS50011"/>
    </source>
</evidence>
<comment type="catalytic activity">
    <reaction evidence="8">
        <text>L-threonyl-[protein] + ATP = O-phospho-L-threonyl-[protein] + ADP + H(+)</text>
        <dbReference type="Rhea" id="RHEA:46608"/>
        <dbReference type="Rhea" id="RHEA-COMP:11060"/>
        <dbReference type="Rhea" id="RHEA-COMP:11605"/>
        <dbReference type="ChEBI" id="CHEBI:15378"/>
        <dbReference type="ChEBI" id="CHEBI:30013"/>
        <dbReference type="ChEBI" id="CHEBI:30616"/>
        <dbReference type="ChEBI" id="CHEBI:61977"/>
        <dbReference type="ChEBI" id="CHEBI:456216"/>
        <dbReference type="EC" id="2.7.11.1"/>
    </reaction>
</comment>
<reference evidence="11 12" key="1">
    <citation type="submission" date="2020-02" db="EMBL/GenBank/DDBJ databases">
        <title>Comparative genomics of the hypocrealean fungal genus Beauvera.</title>
        <authorList>
            <person name="Showalter D.N."/>
            <person name="Bushley K.E."/>
            <person name="Rehner S.A."/>
        </authorList>
    </citation>
    <scope>NUCLEOTIDE SEQUENCE [LARGE SCALE GENOMIC DNA]</scope>
    <source>
        <strain evidence="11 12">ARSEF4384</strain>
    </source>
</reference>
<dbReference type="Gene3D" id="1.10.510.10">
    <property type="entry name" value="Transferase(Phosphotransferase) domain 1"/>
    <property type="match status" value="1"/>
</dbReference>
<evidence type="ECO:0000256" key="1">
    <source>
        <dbReference type="ARBA" id="ARBA00003747"/>
    </source>
</evidence>
<sequence length="261" mass="30230">MEIINSFECKKRINGVFQIYVKVIALYNDKYYMGSWKDRKQLPDQFSQLENVKIIRTAARGPDLRSHWTIATPGNGRWLKKPDIEDYLDNNLEVQMAHEIEMCEFIRQHHHPNLALYYGCSEAGGKATGLLFKKYKTTLLERVNPQRLSKRDFIASGRPLVKVYMREWLKSLRTALDHLHLQCLVHNDITPANIMLDESDVPVIIDFGGLCRVGESLQHTKRTIGWHDEAVTKAMQSNDTDALMELEDWLFGSAEDLKFAY</sequence>
<evidence type="ECO:0000256" key="6">
    <source>
        <dbReference type="ARBA" id="ARBA00030980"/>
    </source>
</evidence>
<comment type="caution">
    <text evidence="11">The sequence shown here is derived from an EMBL/GenBank/DDBJ whole genome shotgun (WGS) entry which is preliminary data.</text>
</comment>
<dbReference type="InterPro" id="IPR008266">
    <property type="entry name" value="Tyr_kinase_AS"/>
</dbReference>
<evidence type="ECO:0000256" key="5">
    <source>
        <dbReference type="ARBA" id="ARBA00019973"/>
    </source>
</evidence>
<dbReference type="PROSITE" id="PS50011">
    <property type="entry name" value="PROTEIN_KINASE_DOM"/>
    <property type="match status" value="1"/>
</dbReference>
<protein>
    <recommendedName>
        <fullName evidence="5">EKC/KEOPS complex subunit BUD32</fullName>
        <ecNumber evidence="3">2.7.11.1</ecNumber>
    </recommendedName>
    <alternativeName>
        <fullName evidence="6 7">Atypical Serine/threonine protein kinase BUD32</fullName>
    </alternativeName>
    <alternativeName>
        <fullName evidence="4">EKC/KEOPS complex subunit bud32</fullName>
    </alternativeName>
</protein>
<evidence type="ECO:0000256" key="2">
    <source>
        <dbReference type="ARBA" id="ARBA00011534"/>
    </source>
</evidence>
<dbReference type="EC" id="2.7.11.1" evidence="3"/>
<dbReference type="InterPro" id="IPR000719">
    <property type="entry name" value="Prot_kinase_dom"/>
</dbReference>
<evidence type="ECO:0000256" key="9">
    <source>
        <dbReference type="ARBA" id="ARBA00048679"/>
    </source>
</evidence>
<name>A0AAW0RRE6_9HYPO</name>
<dbReference type="GO" id="GO:0005524">
    <property type="term" value="F:ATP binding"/>
    <property type="evidence" value="ECO:0007669"/>
    <property type="project" value="InterPro"/>
</dbReference>
<comment type="catalytic activity">
    <reaction evidence="9">
        <text>L-seryl-[protein] + ATP = O-phospho-L-seryl-[protein] + ADP + H(+)</text>
        <dbReference type="Rhea" id="RHEA:17989"/>
        <dbReference type="Rhea" id="RHEA-COMP:9863"/>
        <dbReference type="Rhea" id="RHEA-COMP:11604"/>
        <dbReference type="ChEBI" id="CHEBI:15378"/>
        <dbReference type="ChEBI" id="CHEBI:29999"/>
        <dbReference type="ChEBI" id="CHEBI:30616"/>
        <dbReference type="ChEBI" id="CHEBI:83421"/>
        <dbReference type="ChEBI" id="CHEBI:456216"/>
        <dbReference type="EC" id="2.7.11.1"/>
    </reaction>
</comment>
<dbReference type="SUPFAM" id="SSF56112">
    <property type="entry name" value="Protein kinase-like (PK-like)"/>
    <property type="match status" value="1"/>
</dbReference>
<evidence type="ECO:0000256" key="4">
    <source>
        <dbReference type="ARBA" id="ARBA00013948"/>
    </source>
</evidence>
<organism evidence="11 12">
    <name type="scientific">Beauveria asiatica</name>
    <dbReference type="NCBI Taxonomy" id="1069075"/>
    <lineage>
        <taxon>Eukaryota</taxon>
        <taxon>Fungi</taxon>
        <taxon>Dikarya</taxon>
        <taxon>Ascomycota</taxon>
        <taxon>Pezizomycotina</taxon>
        <taxon>Sordariomycetes</taxon>
        <taxon>Hypocreomycetidae</taxon>
        <taxon>Hypocreales</taxon>
        <taxon>Cordycipitaceae</taxon>
        <taxon>Beauveria</taxon>
    </lineage>
</organism>
<dbReference type="AlphaFoldDB" id="A0AAW0RRE6"/>